<dbReference type="AlphaFoldDB" id="A0A0F9TX78"/>
<protein>
    <submittedName>
        <fullName evidence="1">Uncharacterized protein</fullName>
    </submittedName>
</protein>
<evidence type="ECO:0000313" key="1">
    <source>
        <dbReference type="EMBL" id="KKN83894.1"/>
    </source>
</evidence>
<accession>A0A0F9TX78</accession>
<proteinExistence type="predicted"/>
<sequence length="87" mass="9486">MAGGAILGVGLSVDRNDDWINNHQVELTVTPKKTRETANGLWVLDLPLDSAVHLMQLIGSVLRSHNAPIYDINGVLIWMPPSEEATV</sequence>
<name>A0A0F9TX78_9ZZZZ</name>
<comment type="caution">
    <text evidence="1">The sequence shown here is derived from an EMBL/GenBank/DDBJ whole genome shotgun (WGS) entry which is preliminary data.</text>
</comment>
<gene>
    <name evidence="1" type="ORF">LCGC14_0295470</name>
</gene>
<reference evidence="1" key="1">
    <citation type="journal article" date="2015" name="Nature">
        <title>Complex archaea that bridge the gap between prokaryotes and eukaryotes.</title>
        <authorList>
            <person name="Spang A."/>
            <person name="Saw J.H."/>
            <person name="Jorgensen S.L."/>
            <person name="Zaremba-Niedzwiedzka K."/>
            <person name="Martijn J."/>
            <person name="Lind A.E."/>
            <person name="van Eijk R."/>
            <person name="Schleper C."/>
            <person name="Guy L."/>
            <person name="Ettema T.J."/>
        </authorList>
    </citation>
    <scope>NUCLEOTIDE SEQUENCE</scope>
</reference>
<organism evidence="1">
    <name type="scientific">marine sediment metagenome</name>
    <dbReference type="NCBI Taxonomy" id="412755"/>
    <lineage>
        <taxon>unclassified sequences</taxon>
        <taxon>metagenomes</taxon>
        <taxon>ecological metagenomes</taxon>
    </lineage>
</organism>
<dbReference type="EMBL" id="LAZR01000179">
    <property type="protein sequence ID" value="KKN83894.1"/>
    <property type="molecule type" value="Genomic_DNA"/>
</dbReference>